<keyword evidence="7" id="KW-1185">Reference proteome</keyword>
<dbReference type="HOGENOM" id="CLU_041273_1_0_2"/>
<keyword evidence="3 5" id="KW-0808">Transferase</keyword>
<dbReference type="STRING" id="868131.MSWAN_0717"/>
<dbReference type="RefSeq" id="WP_013825253.1">
    <property type="nucleotide sequence ID" value="NC_015574.1"/>
</dbReference>
<dbReference type="Gene3D" id="3.30.2110.10">
    <property type="entry name" value="CbiD-like"/>
    <property type="match status" value="1"/>
</dbReference>
<dbReference type="Pfam" id="PF01888">
    <property type="entry name" value="CbiD"/>
    <property type="match status" value="1"/>
</dbReference>
<dbReference type="UniPathway" id="UPA00148">
    <property type="reaction ID" value="UER00227"/>
</dbReference>
<dbReference type="EMBL" id="CP002772">
    <property type="protein sequence ID" value="AEG17751.1"/>
    <property type="molecule type" value="Genomic_DNA"/>
</dbReference>
<dbReference type="SUPFAM" id="SSF111342">
    <property type="entry name" value="CbiD-like"/>
    <property type="match status" value="1"/>
</dbReference>
<evidence type="ECO:0000256" key="2">
    <source>
        <dbReference type="ARBA" id="ARBA00022603"/>
    </source>
</evidence>
<evidence type="ECO:0000256" key="4">
    <source>
        <dbReference type="ARBA" id="ARBA00022691"/>
    </source>
</evidence>
<keyword evidence="2 5" id="KW-0489">Methyltransferase</keyword>
<dbReference type="OrthoDB" id="10423at2157"/>
<evidence type="ECO:0000313" key="7">
    <source>
        <dbReference type="Proteomes" id="UP000009231"/>
    </source>
</evidence>
<dbReference type="GO" id="GO:0043780">
    <property type="term" value="F:cobalt-precorrin-5B C1-methyltransferase activity"/>
    <property type="evidence" value="ECO:0007669"/>
    <property type="project" value="RHEA"/>
</dbReference>
<dbReference type="eggNOG" id="arCOG04383">
    <property type="taxonomic scope" value="Archaea"/>
</dbReference>
<dbReference type="Proteomes" id="UP000009231">
    <property type="component" value="Chromosome"/>
</dbReference>
<comment type="pathway">
    <text evidence="5">Cofactor biosynthesis; adenosylcobalamin biosynthesis; cob(II)yrinate a,c-diamide from sirohydrochlorin (anaerobic route): step 6/10.</text>
</comment>
<dbReference type="EC" id="2.1.1.195" evidence="5"/>
<organism evidence="6 7">
    <name type="scientific">Methanobacterium paludis (strain DSM 25820 / JCM 18151 / SWAN1)</name>
    <dbReference type="NCBI Taxonomy" id="868131"/>
    <lineage>
        <taxon>Archaea</taxon>
        <taxon>Methanobacteriati</taxon>
        <taxon>Methanobacteriota</taxon>
        <taxon>Methanomada group</taxon>
        <taxon>Methanobacteria</taxon>
        <taxon>Methanobacteriales</taxon>
        <taxon>Methanobacteriaceae</taxon>
        <taxon>Methanobacterium</taxon>
    </lineage>
</organism>
<dbReference type="GO" id="GO:0032259">
    <property type="term" value="P:methylation"/>
    <property type="evidence" value="ECO:0007669"/>
    <property type="project" value="UniProtKB-KW"/>
</dbReference>
<protein>
    <recommendedName>
        <fullName evidence="5">Cobalt-precorrin-5B C(1)-methyltransferase</fullName>
        <ecNumber evidence="5">2.1.1.195</ecNumber>
    </recommendedName>
    <alternativeName>
        <fullName evidence="5">Cobalt-precorrin-6A synthase</fullName>
    </alternativeName>
</protein>
<keyword evidence="4 5" id="KW-0949">S-adenosyl-L-methionine</keyword>
<comment type="function">
    <text evidence="5">Catalyzes the methylation of C-1 in cobalt-precorrin-5B to form cobalt-precorrin-6A.</text>
</comment>
<comment type="catalytic activity">
    <reaction evidence="5">
        <text>Co-precorrin-5B + S-adenosyl-L-methionine = Co-precorrin-6A + S-adenosyl-L-homocysteine</text>
        <dbReference type="Rhea" id="RHEA:26285"/>
        <dbReference type="ChEBI" id="CHEBI:57856"/>
        <dbReference type="ChEBI" id="CHEBI:59789"/>
        <dbReference type="ChEBI" id="CHEBI:60063"/>
        <dbReference type="ChEBI" id="CHEBI:60064"/>
        <dbReference type="EC" id="2.1.1.195"/>
    </reaction>
</comment>
<evidence type="ECO:0000313" key="6">
    <source>
        <dbReference type="EMBL" id="AEG17751.1"/>
    </source>
</evidence>
<dbReference type="PIRSF" id="PIRSF026782">
    <property type="entry name" value="CbiD"/>
    <property type="match status" value="1"/>
</dbReference>
<dbReference type="PANTHER" id="PTHR35863:SF1">
    <property type="entry name" value="COBALT-PRECORRIN-5B C(1)-METHYLTRANSFERASE"/>
    <property type="match status" value="1"/>
</dbReference>
<comment type="similarity">
    <text evidence="5">Belongs to the CbiD family.</text>
</comment>
<proteinExistence type="inferred from homology"/>
<gene>
    <name evidence="5" type="primary">cbiD</name>
    <name evidence="6" type="ordered locus">MSWAN_0717</name>
</gene>
<dbReference type="NCBIfam" id="TIGR00312">
    <property type="entry name" value="cbiD"/>
    <property type="match status" value="1"/>
</dbReference>
<dbReference type="GO" id="GO:0019251">
    <property type="term" value="P:anaerobic cobalamin biosynthetic process"/>
    <property type="evidence" value="ECO:0007669"/>
    <property type="project" value="UniProtKB-UniRule"/>
</dbReference>
<reference evidence="6 7" key="1">
    <citation type="journal article" date="2014" name="Int. J. Syst. Evol. Microbiol.">
        <title>Methanobacterium paludis sp. nov. and a novel strain of Methanobacterium lacus isolated from northern peatlands.</title>
        <authorList>
            <person name="Cadillo-Quiroz H."/>
            <person name="Brauer S.L."/>
            <person name="Goodson N."/>
            <person name="Yavitt J.B."/>
            <person name="Zinder S.H."/>
        </authorList>
    </citation>
    <scope>NUCLEOTIDE SEQUENCE [LARGE SCALE GENOMIC DNA]</scope>
    <source>
        <strain evidence="7">DSM 25820 / JCM 18151 / SWAN1</strain>
    </source>
</reference>
<dbReference type="GeneID" id="10668209"/>
<dbReference type="InterPro" id="IPR002748">
    <property type="entry name" value="CbiD"/>
</dbReference>
<evidence type="ECO:0000256" key="3">
    <source>
        <dbReference type="ARBA" id="ARBA00022679"/>
    </source>
</evidence>
<dbReference type="HAMAP" id="MF_00787">
    <property type="entry name" value="CbiD"/>
    <property type="match status" value="1"/>
</dbReference>
<keyword evidence="1 5" id="KW-0169">Cobalamin biosynthesis</keyword>
<dbReference type="KEGG" id="mew:MSWAN_0717"/>
<evidence type="ECO:0000256" key="1">
    <source>
        <dbReference type="ARBA" id="ARBA00022573"/>
    </source>
</evidence>
<evidence type="ECO:0000256" key="5">
    <source>
        <dbReference type="HAMAP-Rule" id="MF_00787"/>
    </source>
</evidence>
<dbReference type="AlphaFoldDB" id="F6D7G9"/>
<sequence length="373" mass="40746">MENNDRPTNTLHIEGNEYGITTGSAATAAAVAALLSIKEEVKLVKIKTPLGELEIDVEHSEKLTENSGRASVIKRPYNDPDVTKNLEIFADVTMSSSPGITIKGGEGIGIVTKPGLQIPAGEAAINPVPQDMIRSNLQDTLKEIFPNIKGVSVTINVPKGREIARRTMNPRLGIVNGISILGTTGIARSMSSKSYRESLKCQIDVALAQGYENLVFVPGNIGDKLARKILDVDDDQIVQMSNFVGYMLLEASNADVKRIVLFGHAGKLIKIAAGIFDTKHSVADGRREIITTYTALAGADTNLIKRIFESNTTEDMIDILDEENLVYPVFNGIAKTIKDLCHEKYEMDFDVVIVRMDGTVLNQNHEIEVKRVK</sequence>
<accession>F6D7G9</accession>
<name>F6D7G9_METPW</name>
<dbReference type="PANTHER" id="PTHR35863">
    <property type="entry name" value="COBALT-PRECORRIN-5B C(1)-METHYLTRANSFERASE"/>
    <property type="match status" value="1"/>
</dbReference>
<dbReference type="InterPro" id="IPR036074">
    <property type="entry name" value="CbiD_sf"/>
</dbReference>